<evidence type="ECO:0000313" key="5">
    <source>
        <dbReference type="Proteomes" id="UP000664277"/>
    </source>
</evidence>
<reference evidence="4" key="1">
    <citation type="submission" date="2021-02" db="EMBL/GenBank/DDBJ databases">
        <title>Genome-Resolved Metagenomics of a Microbial Community Performing Photosynthetic Biological Nutrient Removal.</title>
        <authorList>
            <person name="Mcdaniel E.A."/>
        </authorList>
    </citation>
    <scope>NUCLEOTIDE SEQUENCE</scope>
    <source>
        <strain evidence="4">UWPOB_OBS1</strain>
    </source>
</reference>
<dbReference type="PROSITE" id="PS00600">
    <property type="entry name" value="AA_TRANSFER_CLASS_3"/>
    <property type="match status" value="1"/>
</dbReference>
<sequence>MGQDLEKARAKSREVLEFIAKPKLNEGERKQVIEESVKYWTEHVNAGFLQYRKSVSTDYTAVEWEDEGATFRDINGKEFIDMLGGYGVYNVGHRHPRVLKTVREQLEKQAIHSQELIDPLRTYLAYLVSLITPGDLKYSFFTNSGTESVEGCLKMAMLATGRRHFIGTIGGFHGKSLGSLGGTSKAVFREPFLPLLNWSHVPFGDVEALETVFKCCDFSGDRIAAFVVEPLQGEGGINVAPPGYLAKARELCDKYGAMLVFDEIQCGMGRTGKMFYCQYDDVSPDLMALGKAFGGGVMPIGAVVGNEKTWSKYVENPFLHTTTFGGNPLSCAAAIATISILLDEDLPAQAKAKGDYMIPRMNELVKRYPDVMKEIRGVGLMLGMEFTGNDTGYEVAKHLFARNILISGTYINSKCLRVEPPLTISYEQIDTFLKALEESVAEVSKSAKSGLAPAIS</sequence>
<dbReference type="CDD" id="cd00610">
    <property type="entry name" value="OAT_like"/>
    <property type="match status" value="1"/>
</dbReference>
<dbReference type="PANTHER" id="PTHR11986:SF112">
    <property type="entry name" value="PUTRESCINE AMINOTRANSFERASE"/>
    <property type="match status" value="1"/>
</dbReference>
<comment type="cofactor">
    <cofactor evidence="1">
        <name>pyridoxal 5'-phosphate</name>
        <dbReference type="ChEBI" id="CHEBI:597326"/>
    </cofactor>
</comment>
<dbReference type="InterPro" id="IPR050103">
    <property type="entry name" value="Class-III_PLP-dep_AT"/>
</dbReference>
<dbReference type="InterPro" id="IPR049704">
    <property type="entry name" value="Aminotrans_3_PPA_site"/>
</dbReference>
<dbReference type="GO" id="GO:0033094">
    <property type="term" value="F:putrescine--2-oxoglutarate transaminase activity"/>
    <property type="evidence" value="ECO:0007669"/>
    <property type="project" value="UniProtKB-EC"/>
</dbReference>
<dbReference type="NCBIfam" id="NF008570">
    <property type="entry name" value="PRK11522.1"/>
    <property type="match status" value="1"/>
</dbReference>
<accession>A0A8J7P9U9</accession>
<keyword evidence="4" id="KW-0032">Aminotransferase</keyword>
<dbReference type="InterPro" id="IPR015424">
    <property type="entry name" value="PyrdxlP-dep_Trfase"/>
</dbReference>
<dbReference type="InterPro" id="IPR015422">
    <property type="entry name" value="PyrdxlP-dep_Trfase_small"/>
</dbReference>
<dbReference type="InterPro" id="IPR015421">
    <property type="entry name" value="PyrdxlP-dep_Trfase_major"/>
</dbReference>
<evidence type="ECO:0000256" key="1">
    <source>
        <dbReference type="ARBA" id="ARBA00001933"/>
    </source>
</evidence>
<dbReference type="GO" id="GO:0009447">
    <property type="term" value="P:putrescine catabolic process"/>
    <property type="evidence" value="ECO:0007669"/>
    <property type="project" value="TreeGrafter"/>
</dbReference>
<comment type="caution">
    <text evidence="4">The sequence shown here is derived from an EMBL/GenBank/DDBJ whole genome shotgun (WGS) entry which is preliminary data.</text>
</comment>
<dbReference type="EMBL" id="JAFLCK010000008">
    <property type="protein sequence ID" value="MBN8660172.1"/>
    <property type="molecule type" value="Genomic_DNA"/>
</dbReference>
<organism evidence="4 5">
    <name type="scientific">Candidatus Obscuribacter phosphatis</name>
    <dbReference type="NCBI Taxonomy" id="1906157"/>
    <lineage>
        <taxon>Bacteria</taxon>
        <taxon>Bacillati</taxon>
        <taxon>Candidatus Melainabacteria</taxon>
        <taxon>Candidatus Obscuribacterales</taxon>
        <taxon>Candidatus Obscuribacteraceae</taxon>
        <taxon>Candidatus Obscuribacter</taxon>
    </lineage>
</organism>
<dbReference type="PANTHER" id="PTHR11986">
    <property type="entry name" value="AMINOTRANSFERASE CLASS III"/>
    <property type="match status" value="1"/>
</dbReference>
<dbReference type="SUPFAM" id="SSF53383">
    <property type="entry name" value="PLP-dependent transferases"/>
    <property type="match status" value="1"/>
</dbReference>
<dbReference type="FunFam" id="3.40.640.10:FF:000004">
    <property type="entry name" value="Acetylornithine aminotransferase"/>
    <property type="match status" value="1"/>
</dbReference>
<evidence type="ECO:0000256" key="2">
    <source>
        <dbReference type="ARBA" id="ARBA00022898"/>
    </source>
</evidence>
<keyword evidence="2 3" id="KW-0663">Pyridoxal phosphate</keyword>
<evidence type="ECO:0000313" key="4">
    <source>
        <dbReference type="EMBL" id="MBN8660172.1"/>
    </source>
</evidence>
<proteinExistence type="inferred from homology"/>
<gene>
    <name evidence="4" type="ORF">J0M35_07395</name>
</gene>
<dbReference type="PIRSF" id="PIRSF000521">
    <property type="entry name" value="Transaminase_4ab_Lys_Orn"/>
    <property type="match status" value="1"/>
</dbReference>
<protein>
    <submittedName>
        <fullName evidence="4">Putrescine aminotransferase</fullName>
        <ecNumber evidence="4">2.6.1.82</ecNumber>
    </submittedName>
</protein>
<dbReference type="Proteomes" id="UP000664277">
    <property type="component" value="Unassembled WGS sequence"/>
</dbReference>
<dbReference type="AlphaFoldDB" id="A0A8J7P9U9"/>
<keyword evidence="4" id="KW-0808">Transferase</keyword>
<dbReference type="Pfam" id="PF00202">
    <property type="entry name" value="Aminotran_3"/>
    <property type="match status" value="1"/>
</dbReference>
<dbReference type="Gene3D" id="3.40.640.10">
    <property type="entry name" value="Type I PLP-dependent aspartate aminotransferase-like (Major domain)"/>
    <property type="match status" value="1"/>
</dbReference>
<comment type="similarity">
    <text evidence="3">Belongs to the class-III pyridoxal-phosphate-dependent aminotransferase family.</text>
</comment>
<dbReference type="Gene3D" id="3.90.1150.10">
    <property type="entry name" value="Aspartate Aminotransferase, domain 1"/>
    <property type="match status" value="1"/>
</dbReference>
<dbReference type="GO" id="GO:0042802">
    <property type="term" value="F:identical protein binding"/>
    <property type="evidence" value="ECO:0007669"/>
    <property type="project" value="TreeGrafter"/>
</dbReference>
<dbReference type="InterPro" id="IPR005814">
    <property type="entry name" value="Aminotrans_3"/>
</dbReference>
<dbReference type="EC" id="2.6.1.82" evidence="4"/>
<evidence type="ECO:0000256" key="3">
    <source>
        <dbReference type="RuleBase" id="RU003560"/>
    </source>
</evidence>
<dbReference type="GO" id="GO:0030170">
    <property type="term" value="F:pyridoxal phosphate binding"/>
    <property type="evidence" value="ECO:0007669"/>
    <property type="project" value="InterPro"/>
</dbReference>
<name>A0A8J7P9U9_9BACT</name>